<dbReference type="AlphaFoldDB" id="A0A975BWL8"/>
<gene>
    <name evidence="1" type="ORF">dnm_091910</name>
</gene>
<dbReference type="Proteomes" id="UP000663722">
    <property type="component" value="Chromosome"/>
</dbReference>
<reference evidence="1" key="1">
    <citation type="journal article" date="2021" name="Microb. Physiol.">
        <title>Proteogenomic Insights into the Physiology of Marine, Sulfate-Reducing, Filamentous Desulfonema limicola and Desulfonema magnum.</title>
        <authorList>
            <person name="Schnaars V."/>
            <person name="Wohlbrand L."/>
            <person name="Scheve S."/>
            <person name="Hinrichs C."/>
            <person name="Reinhardt R."/>
            <person name="Rabus R."/>
        </authorList>
    </citation>
    <scope>NUCLEOTIDE SEQUENCE</scope>
    <source>
        <strain evidence="1">4be13</strain>
    </source>
</reference>
<proteinExistence type="predicted"/>
<evidence type="ECO:0000313" key="1">
    <source>
        <dbReference type="EMBL" id="QTA93094.1"/>
    </source>
</evidence>
<keyword evidence="2" id="KW-1185">Reference proteome</keyword>
<dbReference type="KEGG" id="dmm:dnm_091910"/>
<dbReference type="EMBL" id="CP061800">
    <property type="protein sequence ID" value="QTA93094.1"/>
    <property type="molecule type" value="Genomic_DNA"/>
</dbReference>
<accession>A0A975BWL8</accession>
<name>A0A975BWL8_9BACT</name>
<sequence>MAILFPRFAWECGKNASHPDFAKAEIHSSQNMAWAKNEFLLSRE</sequence>
<organism evidence="1 2">
    <name type="scientific">Desulfonema magnum</name>
    <dbReference type="NCBI Taxonomy" id="45655"/>
    <lineage>
        <taxon>Bacteria</taxon>
        <taxon>Pseudomonadati</taxon>
        <taxon>Thermodesulfobacteriota</taxon>
        <taxon>Desulfobacteria</taxon>
        <taxon>Desulfobacterales</taxon>
        <taxon>Desulfococcaceae</taxon>
        <taxon>Desulfonema</taxon>
    </lineage>
</organism>
<protein>
    <submittedName>
        <fullName evidence="1">Uncharacterized protein</fullName>
    </submittedName>
</protein>
<evidence type="ECO:0000313" key="2">
    <source>
        <dbReference type="Proteomes" id="UP000663722"/>
    </source>
</evidence>